<dbReference type="KEGG" id="sky:D0C37_25450"/>
<accession>A0A385DGJ5</accession>
<feature type="region of interest" description="Disordered" evidence="1">
    <location>
        <begin position="298"/>
        <end position="322"/>
    </location>
</feature>
<evidence type="ECO:0008006" key="5">
    <source>
        <dbReference type="Google" id="ProtNLM"/>
    </source>
</evidence>
<proteinExistence type="predicted"/>
<feature type="transmembrane region" description="Helical" evidence="2">
    <location>
        <begin position="20"/>
        <end position="39"/>
    </location>
</feature>
<evidence type="ECO:0000313" key="4">
    <source>
        <dbReference type="Proteomes" id="UP000259636"/>
    </source>
</evidence>
<feature type="compositionally biased region" description="Basic and acidic residues" evidence="1">
    <location>
        <begin position="392"/>
        <end position="401"/>
    </location>
</feature>
<evidence type="ECO:0000256" key="1">
    <source>
        <dbReference type="SAM" id="MobiDB-lite"/>
    </source>
</evidence>
<feature type="region of interest" description="Disordered" evidence="1">
    <location>
        <begin position="356"/>
        <end position="401"/>
    </location>
</feature>
<name>A0A385DGJ5_9ACTN</name>
<evidence type="ECO:0000313" key="3">
    <source>
        <dbReference type="EMBL" id="AXQ57613.1"/>
    </source>
</evidence>
<sequence>MSTERSDQEQERPRRRSPMAVASVAAAVLIVGGGGAYLVTAAASGDAKDGGQPAGADAGGTPPPLELDGHTRGVAPGEPDPGGGLYQAKVKLPEGPGEAAVQRFEAPRKADVAKLAKALGVSGEPRAEGGSWLVGTAKDGQGPLLRVNKQAPGTWSYQGHTVPHGDDCPKGKMCANSSDGTQEDDPVGEKAAKSAAAPVLKALGQDDAKLDAGQVSGGVRVVNAQPVVNGLPAYGWSTGVRVAPDGSLVGGSGQLSEPVKGDTYPVLTAKQALAQLNGASKGDGKVGIGGCASAAPLDGAESADGSAPPKDPCTPGGDAPEREPVAVRGAVFGLSAQFVSGRQALVPSWLFEVRPEGHDRSHTVTRPAVDPEYLAPAPTPEQPGTDPGTTPDQDRKLSEAESYRADGKELTVRFWGGVCEKYTAEAEEKSGSVTVRITGEPQEPGKVCVKMAKQLTAKVTLDEPLGDRKVISEDGSTVPRD</sequence>
<dbReference type="EMBL" id="CP031742">
    <property type="protein sequence ID" value="AXQ57613.1"/>
    <property type="molecule type" value="Genomic_DNA"/>
</dbReference>
<feature type="compositionally biased region" description="Basic and acidic residues" evidence="1">
    <location>
        <begin position="1"/>
        <end position="12"/>
    </location>
</feature>
<gene>
    <name evidence="3" type="ORF">D0C37_25450</name>
</gene>
<dbReference type="AlphaFoldDB" id="A0A385DGJ5"/>
<feature type="region of interest" description="Disordered" evidence="1">
    <location>
        <begin position="1"/>
        <end position="20"/>
    </location>
</feature>
<keyword evidence="2" id="KW-0812">Transmembrane</keyword>
<protein>
    <recommendedName>
        <fullName evidence="5">Large membrane protein</fullName>
    </recommendedName>
</protein>
<feature type="region of interest" description="Disordered" evidence="1">
    <location>
        <begin position="162"/>
        <end position="192"/>
    </location>
</feature>
<dbReference type="Proteomes" id="UP000259636">
    <property type="component" value="Chromosome"/>
</dbReference>
<reference evidence="3 4" key="1">
    <citation type="submission" date="2018-08" db="EMBL/GenBank/DDBJ databases">
        <authorList>
            <person name="Ferrada E.E."/>
            <person name="Latorre B.A."/>
        </authorList>
    </citation>
    <scope>NUCLEOTIDE SEQUENCE [LARGE SCALE GENOMIC DNA]</scope>
    <source>
        <strain evidence="3 4">VK-A60T</strain>
    </source>
</reference>
<dbReference type="GeneID" id="300117479"/>
<keyword evidence="2" id="KW-0472">Membrane</keyword>
<keyword evidence="2" id="KW-1133">Transmembrane helix</keyword>
<dbReference type="RefSeq" id="WP_117350367.1">
    <property type="nucleotide sequence ID" value="NZ_CP031742.1"/>
</dbReference>
<feature type="compositionally biased region" description="Low complexity" evidence="1">
    <location>
        <begin position="50"/>
        <end position="60"/>
    </location>
</feature>
<feature type="region of interest" description="Disordered" evidence="1">
    <location>
        <begin position="45"/>
        <end position="98"/>
    </location>
</feature>
<organism evidence="3 4">
    <name type="scientific">Streptomyces koyangensis</name>
    <dbReference type="NCBI Taxonomy" id="188770"/>
    <lineage>
        <taxon>Bacteria</taxon>
        <taxon>Bacillati</taxon>
        <taxon>Actinomycetota</taxon>
        <taxon>Actinomycetes</taxon>
        <taxon>Kitasatosporales</taxon>
        <taxon>Streptomycetaceae</taxon>
        <taxon>Streptomyces</taxon>
        <taxon>Streptomyces aurantiacus group</taxon>
    </lineage>
</organism>
<evidence type="ECO:0000256" key="2">
    <source>
        <dbReference type="SAM" id="Phobius"/>
    </source>
</evidence>